<gene>
    <name evidence="2" type="ORF">PENTCL1PPCAC_14568</name>
</gene>
<dbReference type="PANTHER" id="PTHR21629">
    <property type="entry name" value="C6 DOMAIN-CONTAINING PROTEIN"/>
    <property type="match status" value="1"/>
</dbReference>
<keyword evidence="3" id="KW-1185">Reference proteome</keyword>
<feature type="domain" description="C6" evidence="1">
    <location>
        <begin position="410"/>
        <end position="503"/>
    </location>
</feature>
<feature type="non-terminal residue" evidence="2">
    <location>
        <position position="1"/>
    </location>
</feature>
<dbReference type="PANTHER" id="PTHR21629:SF5">
    <property type="entry name" value="C6 DOMAIN-CONTAINING PROTEIN"/>
    <property type="match status" value="1"/>
</dbReference>
<sequence>LASRFSISDGSCDCEEMENQLKIERRSDENDHACRSCKVPDISPIACPAIGYQCDEGWGISTNKLSADDDCVCLQTRCAGVARLAVNGTIVDKMRCNAREWMAEGEIVESVVCARACDKGVCKASTSRAPPEFADLIVNSAEGETKCATGHCIDGSKLAALYADGTLKKLLDPVLEVTCSGDGRWVYGDGEDEKAWYVMCVAEGASFCRTCAKDLITITMEGNGAKEMHSDIIDIGTETTCARRTFTCIGPNSNIEVNNLDGVVKDGDDNHVDGSTTLVLNCNPGGTGWTYNGEIVYQVECAAGNPTENCKNCAKELITVTADGNGAKEMYSDIIDRETRTCAVRTFTCLGTNSNIEVNNHAGVAKDVDDGVIDGKTMFTVTCNGAAWMSSVFPVTQVECATADPVTQRCHACARDFITIMTSGQGAKPMTTDVIFDSDPKTCVTRTFTCIGKKSSIEVNTRDGVVNDVDDGHEDGTTSMVLICNAAGTGWLHSGKIVTQAECSTADAEPPTPGEILF</sequence>
<proteinExistence type="predicted"/>
<dbReference type="AlphaFoldDB" id="A0AAV5TE32"/>
<evidence type="ECO:0000313" key="3">
    <source>
        <dbReference type="Proteomes" id="UP001432027"/>
    </source>
</evidence>
<feature type="domain" description="C6" evidence="1">
    <location>
        <begin position="310"/>
        <end position="400"/>
    </location>
</feature>
<dbReference type="Proteomes" id="UP001432027">
    <property type="component" value="Unassembled WGS sequence"/>
</dbReference>
<protein>
    <recommendedName>
        <fullName evidence="1">C6 domain-containing protein</fullName>
    </recommendedName>
</protein>
<evidence type="ECO:0000313" key="2">
    <source>
        <dbReference type="EMBL" id="GMS92393.1"/>
    </source>
</evidence>
<evidence type="ECO:0000259" key="1">
    <source>
        <dbReference type="SMART" id="SM01048"/>
    </source>
</evidence>
<reference evidence="2" key="1">
    <citation type="submission" date="2023-10" db="EMBL/GenBank/DDBJ databases">
        <title>Genome assembly of Pristionchus species.</title>
        <authorList>
            <person name="Yoshida K."/>
            <person name="Sommer R.J."/>
        </authorList>
    </citation>
    <scope>NUCLEOTIDE SEQUENCE</scope>
    <source>
        <strain evidence="2">RS0144</strain>
    </source>
</reference>
<dbReference type="InterPro" id="IPR002601">
    <property type="entry name" value="C6_domain"/>
</dbReference>
<comment type="caution">
    <text evidence="2">The sequence shown here is derived from an EMBL/GenBank/DDBJ whole genome shotgun (WGS) entry which is preliminary data.</text>
</comment>
<organism evidence="2 3">
    <name type="scientific">Pristionchus entomophagus</name>
    <dbReference type="NCBI Taxonomy" id="358040"/>
    <lineage>
        <taxon>Eukaryota</taxon>
        <taxon>Metazoa</taxon>
        <taxon>Ecdysozoa</taxon>
        <taxon>Nematoda</taxon>
        <taxon>Chromadorea</taxon>
        <taxon>Rhabditida</taxon>
        <taxon>Rhabditina</taxon>
        <taxon>Diplogasteromorpha</taxon>
        <taxon>Diplogasteroidea</taxon>
        <taxon>Neodiplogasteridae</taxon>
        <taxon>Pristionchus</taxon>
    </lineage>
</organism>
<name>A0AAV5TE32_9BILA</name>
<accession>A0AAV5TE32</accession>
<dbReference type="Pfam" id="PF01681">
    <property type="entry name" value="C6"/>
    <property type="match status" value="2"/>
</dbReference>
<dbReference type="EMBL" id="BTSX01000004">
    <property type="protein sequence ID" value="GMS92393.1"/>
    <property type="molecule type" value="Genomic_DNA"/>
</dbReference>
<dbReference type="SMART" id="SM01048">
    <property type="entry name" value="C6"/>
    <property type="match status" value="3"/>
</dbReference>
<feature type="domain" description="C6" evidence="1">
    <location>
        <begin position="208"/>
        <end position="301"/>
    </location>
</feature>